<dbReference type="Gene3D" id="1.10.10.10">
    <property type="entry name" value="Winged helix-like DNA-binding domain superfamily/Winged helix DNA-binding domain"/>
    <property type="match status" value="1"/>
</dbReference>
<protein>
    <submittedName>
        <fullName evidence="2">MarR family transcriptional regulator</fullName>
    </submittedName>
</protein>
<dbReference type="RefSeq" id="WP_005885589.1">
    <property type="nucleotide sequence ID" value="NZ_CABMMQ010000002.1"/>
</dbReference>
<dbReference type="Pfam" id="PF01047">
    <property type="entry name" value="MarR"/>
    <property type="match status" value="1"/>
</dbReference>
<accession>A0A414PST6</accession>
<dbReference type="PANTHER" id="PTHR33164:SF43">
    <property type="entry name" value="HTH-TYPE TRANSCRIPTIONAL REPRESSOR YETL"/>
    <property type="match status" value="1"/>
</dbReference>
<dbReference type="GO" id="GO:0006950">
    <property type="term" value="P:response to stress"/>
    <property type="evidence" value="ECO:0007669"/>
    <property type="project" value="TreeGrafter"/>
</dbReference>
<dbReference type="InterPro" id="IPR036390">
    <property type="entry name" value="WH_DNA-bd_sf"/>
</dbReference>
<dbReference type="GO" id="GO:0003700">
    <property type="term" value="F:DNA-binding transcription factor activity"/>
    <property type="evidence" value="ECO:0007669"/>
    <property type="project" value="InterPro"/>
</dbReference>
<dbReference type="PANTHER" id="PTHR33164">
    <property type="entry name" value="TRANSCRIPTIONAL REGULATOR, MARR FAMILY"/>
    <property type="match status" value="1"/>
</dbReference>
<gene>
    <name evidence="2" type="ORF">DW663_08495</name>
</gene>
<reference evidence="2 3" key="1">
    <citation type="submission" date="2018-08" db="EMBL/GenBank/DDBJ databases">
        <title>A genome reference for cultivated species of the human gut microbiota.</title>
        <authorList>
            <person name="Zou Y."/>
            <person name="Xue W."/>
            <person name="Luo G."/>
        </authorList>
    </citation>
    <scope>NUCLEOTIDE SEQUENCE [LARGE SCALE GENOMIC DNA]</scope>
    <source>
        <strain evidence="2 3">AM25-1</strain>
    </source>
</reference>
<feature type="domain" description="HTH marR-type" evidence="1">
    <location>
        <begin position="7"/>
        <end position="142"/>
    </location>
</feature>
<dbReference type="PRINTS" id="PR00598">
    <property type="entry name" value="HTHMARR"/>
</dbReference>
<dbReference type="PROSITE" id="PS50995">
    <property type="entry name" value="HTH_MARR_2"/>
    <property type="match status" value="1"/>
</dbReference>
<dbReference type="EMBL" id="QRHL01000014">
    <property type="protein sequence ID" value="RHF71560.1"/>
    <property type="molecule type" value="Genomic_DNA"/>
</dbReference>
<dbReference type="AlphaFoldDB" id="A0A414PST6"/>
<proteinExistence type="predicted"/>
<sequence length="144" mass="16846">METLEIRNTLFSYISRAHHRGASYIDVLLREKGIKDLAYSHVRIIIILSVYKRLSMKEISELISKDKSTVTSLVNKLEKIGYVRKVACENDKRIVFLELEDKAEEIVETVLQVAKLFHQKVESILTKEEIETLFFLMEKLIKNF</sequence>
<organism evidence="2 3">
    <name type="scientific">Fusobacterium mortiferum</name>
    <dbReference type="NCBI Taxonomy" id="850"/>
    <lineage>
        <taxon>Bacteria</taxon>
        <taxon>Fusobacteriati</taxon>
        <taxon>Fusobacteriota</taxon>
        <taxon>Fusobacteriia</taxon>
        <taxon>Fusobacteriales</taxon>
        <taxon>Fusobacteriaceae</taxon>
        <taxon>Fusobacterium</taxon>
    </lineage>
</organism>
<dbReference type="InterPro" id="IPR000835">
    <property type="entry name" value="HTH_MarR-typ"/>
</dbReference>
<evidence type="ECO:0000313" key="2">
    <source>
        <dbReference type="EMBL" id="RHF71560.1"/>
    </source>
</evidence>
<dbReference type="GeneID" id="62763692"/>
<evidence type="ECO:0000313" key="3">
    <source>
        <dbReference type="Proteomes" id="UP000284676"/>
    </source>
</evidence>
<dbReference type="InterPro" id="IPR039422">
    <property type="entry name" value="MarR/SlyA-like"/>
</dbReference>
<evidence type="ECO:0000259" key="1">
    <source>
        <dbReference type="PROSITE" id="PS50995"/>
    </source>
</evidence>
<name>A0A414PST6_FUSMR</name>
<dbReference type="InterPro" id="IPR036388">
    <property type="entry name" value="WH-like_DNA-bd_sf"/>
</dbReference>
<dbReference type="Proteomes" id="UP000284676">
    <property type="component" value="Unassembled WGS sequence"/>
</dbReference>
<dbReference type="SUPFAM" id="SSF46785">
    <property type="entry name" value="Winged helix' DNA-binding domain"/>
    <property type="match status" value="1"/>
</dbReference>
<comment type="caution">
    <text evidence="2">The sequence shown here is derived from an EMBL/GenBank/DDBJ whole genome shotgun (WGS) entry which is preliminary data.</text>
</comment>
<dbReference type="SMART" id="SM00347">
    <property type="entry name" value="HTH_MARR"/>
    <property type="match status" value="1"/>
</dbReference>